<evidence type="ECO:0000313" key="4">
    <source>
        <dbReference type="Proteomes" id="UP000250572"/>
    </source>
</evidence>
<evidence type="ECO:0000256" key="2">
    <source>
        <dbReference type="SAM" id="MobiDB-lite"/>
    </source>
</evidence>
<feature type="region of interest" description="Disordered" evidence="2">
    <location>
        <begin position="359"/>
        <end position="388"/>
    </location>
</feature>
<feature type="coiled-coil region" evidence="1">
    <location>
        <begin position="241"/>
        <end position="290"/>
    </location>
</feature>
<evidence type="ECO:0000313" key="3">
    <source>
        <dbReference type="EMBL" id="PWA19846.1"/>
    </source>
</evidence>
<organism evidence="3 4">
    <name type="scientific">Gambusia affinis</name>
    <name type="common">Western mosquitofish</name>
    <name type="synonym">Heterandria affinis</name>
    <dbReference type="NCBI Taxonomy" id="33528"/>
    <lineage>
        <taxon>Eukaryota</taxon>
        <taxon>Metazoa</taxon>
        <taxon>Chordata</taxon>
        <taxon>Craniata</taxon>
        <taxon>Vertebrata</taxon>
        <taxon>Euteleostomi</taxon>
        <taxon>Actinopterygii</taxon>
        <taxon>Neopterygii</taxon>
        <taxon>Teleostei</taxon>
        <taxon>Neoteleostei</taxon>
        <taxon>Acanthomorphata</taxon>
        <taxon>Ovalentaria</taxon>
        <taxon>Atherinomorphae</taxon>
        <taxon>Cyprinodontiformes</taxon>
        <taxon>Poeciliidae</taxon>
        <taxon>Poeciliinae</taxon>
        <taxon>Gambusia</taxon>
    </lineage>
</organism>
<dbReference type="AlphaFoldDB" id="A0A315VAS7"/>
<comment type="caution">
    <text evidence="3">The sequence shown here is derived from an EMBL/GenBank/DDBJ whole genome shotgun (WGS) entry which is preliminary data.</text>
</comment>
<accession>A0A315VAS7</accession>
<dbReference type="Proteomes" id="UP000250572">
    <property type="component" value="Unassembled WGS sequence"/>
</dbReference>
<feature type="coiled-coil region" evidence="1">
    <location>
        <begin position="36"/>
        <end position="70"/>
    </location>
</feature>
<reference evidence="3 4" key="1">
    <citation type="journal article" date="2018" name="G3 (Bethesda)">
        <title>A High-Quality Reference Genome for the Invasive Mosquitofish Gambusia affinis Using a Chicago Library.</title>
        <authorList>
            <person name="Hoffberg S.L."/>
            <person name="Troendle N.J."/>
            <person name="Glenn T.C."/>
            <person name="Mahmud O."/>
            <person name="Louha S."/>
            <person name="Chalopin D."/>
            <person name="Bennetzen J.L."/>
            <person name="Mauricio R."/>
        </authorList>
    </citation>
    <scope>NUCLEOTIDE SEQUENCE [LARGE SCALE GENOMIC DNA]</scope>
    <source>
        <strain evidence="3">NE01/NJP1002.9</strain>
        <tissue evidence="3">Muscle</tissue>
    </source>
</reference>
<protein>
    <submittedName>
        <fullName evidence="3">Uncharacterized protein</fullName>
    </submittedName>
</protein>
<dbReference type="EMBL" id="NHOQ01002060">
    <property type="protein sequence ID" value="PWA19846.1"/>
    <property type="molecule type" value="Genomic_DNA"/>
</dbReference>
<gene>
    <name evidence="3" type="ORF">CCH79_00015857</name>
</gene>
<sequence>MSSQRPLYVNSAIRRRWGAAPNHQGWLEVQRLRSLLETERARRLEEQQKVASLQRELDSTKSELQKQRNLKEIFIRKGKEMKRELLAVEKFTDPETLRPAAVASMVHSEIRHKKKKLLKQEFEQLKIALMVNEEEFMSHIQAGKERCDTLQEELDQVKTRYEELRSKYEAHIHKGKLQVDTEMFYEEKLRQDQELFENVTDLSAPRQNADAYQHEKEGHLKTPNNDLELTEELRAEKDSLNQRMAQEFTFLQQESEEARKRLQSELEQIKVSYQQLKAAYERDVSALREQAQIFKQGVDKEIKALSQNSMRALKIINDLGAEKDNLQKQLSAFQQMYSTRELSYQTELENLKTAMRDREELGPRRRKVAKCPDPNEKDTTPVNNISDPASMDLDLLLEETLSEDFEVPDASPEERSDLIEGILRDAGILDFKPLEVTDLCEETLSEERERPGPEPMEATEPSTKSFRWEKKRDDTL</sequence>
<keyword evidence="4" id="KW-1185">Reference proteome</keyword>
<feature type="coiled-coil region" evidence="1">
    <location>
        <begin position="115"/>
        <end position="174"/>
    </location>
</feature>
<keyword evidence="1" id="KW-0175">Coiled coil</keyword>
<name>A0A315VAS7_GAMAF</name>
<feature type="compositionally biased region" description="Basic and acidic residues" evidence="2">
    <location>
        <begin position="466"/>
        <end position="476"/>
    </location>
</feature>
<proteinExistence type="predicted"/>
<feature type="region of interest" description="Disordered" evidence="2">
    <location>
        <begin position="442"/>
        <end position="476"/>
    </location>
</feature>
<evidence type="ECO:0000256" key="1">
    <source>
        <dbReference type="SAM" id="Coils"/>
    </source>
</evidence>